<gene>
    <name evidence="2" type="ORF">BXZ70DRAFT_1033091</name>
</gene>
<feature type="region of interest" description="Disordered" evidence="1">
    <location>
        <begin position="213"/>
        <end position="266"/>
    </location>
</feature>
<accession>A0A8K0XN35</accession>
<evidence type="ECO:0000256" key="1">
    <source>
        <dbReference type="SAM" id="MobiDB-lite"/>
    </source>
</evidence>
<dbReference type="PANTHER" id="PTHR38698">
    <property type="entry name" value="EXPRESSED PROTEIN"/>
    <property type="match status" value="1"/>
</dbReference>
<dbReference type="EMBL" id="JAEVFJ010000024">
    <property type="protein sequence ID" value="KAH8094812.1"/>
    <property type="molecule type" value="Genomic_DNA"/>
</dbReference>
<feature type="region of interest" description="Disordered" evidence="1">
    <location>
        <begin position="1"/>
        <end position="44"/>
    </location>
</feature>
<reference evidence="2" key="1">
    <citation type="journal article" date="2021" name="New Phytol.">
        <title>Evolutionary innovations through gain and loss of genes in the ectomycorrhizal Boletales.</title>
        <authorList>
            <person name="Wu G."/>
            <person name="Miyauchi S."/>
            <person name="Morin E."/>
            <person name="Kuo A."/>
            <person name="Drula E."/>
            <person name="Varga T."/>
            <person name="Kohler A."/>
            <person name="Feng B."/>
            <person name="Cao Y."/>
            <person name="Lipzen A."/>
            <person name="Daum C."/>
            <person name="Hundley H."/>
            <person name="Pangilinan J."/>
            <person name="Johnson J."/>
            <person name="Barry K."/>
            <person name="LaButti K."/>
            <person name="Ng V."/>
            <person name="Ahrendt S."/>
            <person name="Min B."/>
            <person name="Choi I.G."/>
            <person name="Park H."/>
            <person name="Plett J.M."/>
            <person name="Magnuson J."/>
            <person name="Spatafora J.W."/>
            <person name="Nagy L.G."/>
            <person name="Henrissat B."/>
            <person name="Grigoriev I.V."/>
            <person name="Yang Z.L."/>
            <person name="Xu J."/>
            <person name="Martin F.M."/>
        </authorList>
    </citation>
    <scope>NUCLEOTIDE SEQUENCE</scope>
    <source>
        <strain evidence="2">KKN 215</strain>
    </source>
</reference>
<evidence type="ECO:0000313" key="3">
    <source>
        <dbReference type="Proteomes" id="UP000813824"/>
    </source>
</evidence>
<dbReference type="AlphaFoldDB" id="A0A8K0XN35"/>
<organism evidence="2 3">
    <name type="scientific">Cristinia sonorae</name>
    <dbReference type="NCBI Taxonomy" id="1940300"/>
    <lineage>
        <taxon>Eukaryota</taxon>
        <taxon>Fungi</taxon>
        <taxon>Dikarya</taxon>
        <taxon>Basidiomycota</taxon>
        <taxon>Agaricomycotina</taxon>
        <taxon>Agaricomycetes</taxon>
        <taxon>Agaricomycetidae</taxon>
        <taxon>Agaricales</taxon>
        <taxon>Pleurotineae</taxon>
        <taxon>Stephanosporaceae</taxon>
        <taxon>Cristinia</taxon>
    </lineage>
</organism>
<protein>
    <submittedName>
        <fullName evidence="2">Uncharacterized protein</fullName>
    </submittedName>
</protein>
<sequence>MDEDFDIGASVWGSGDLSTPTARPLEAPPMISPAPSSVAESLDDFDDFGTPAETVAASGDEMDDDFGDFGDFGEAGQVDAFGSATFGEETTFVAEPEPIAGPSRGEIHPLRLIPYPSRQELEEQIDELLHSLWDDVTPDMFHDRPIRQAAGLNQILITPESRQLYDNFFPPSPPIIKPVNWTRSRIRRQHLITLGIPINLDEVLPPTGGKLPTLEITTRPMSAPPGGAKTAPVNRQPPAQTANNSRAGTPRPGTPQQLGKAASMPPTLVRLGPRPELDEAKINKLLDLESDDLPLIPLKTLNSHLDSLKQETAQVSALLTYLLQARDALQQDSETYNRLIAEMVGEAQKIKTNKRVSGRRGSGM</sequence>
<name>A0A8K0XN35_9AGAR</name>
<dbReference type="OrthoDB" id="5378975at2759"/>
<dbReference type="PANTHER" id="PTHR38698:SF1">
    <property type="entry name" value="FUNGAL PROTEIN"/>
    <property type="match status" value="1"/>
</dbReference>
<dbReference type="Proteomes" id="UP000813824">
    <property type="component" value="Unassembled WGS sequence"/>
</dbReference>
<evidence type="ECO:0000313" key="2">
    <source>
        <dbReference type="EMBL" id="KAH8094812.1"/>
    </source>
</evidence>
<keyword evidence="3" id="KW-1185">Reference proteome</keyword>
<dbReference type="Pfam" id="PF17104">
    <property type="entry name" value="YBL010C_LAA2"/>
    <property type="match status" value="1"/>
</dbReference>
<proteinExistence type="predicted"/>
<feature type="compositionally biased region" description="Polar residues" evidence="1">
    <location>
        <begin position="237"/>
        <end position="247"/>
    </location>
</feature>
<comment type="caution">
    <text evidence="2">The sequence shown here is derived from an EMBL/GenBank/DDBJ whole genome shotgun (WGS) entry which is preliminary data.</text>
</comment>
<dbReference type="InterPro" id="IPR031355">
    <property type="entry name" value="YBL010C/LAA2-like"/>
</dbReference>